<gene>
    <name evidence="10" type="ORF">KUCA_T00001119001</name>
</gene>
<comment type="similarity">
    <text evidence="2 8">Belongs to the Mediator complex subunit 7 family.</text>
</comment>
<dbReference type="OrthoDB" id="10253553at2759"/>
<keyword evidence="7 8" id="KW-0539">Nucleus</keyword>
<dbReference type="Gene3D" id="6.10.140.200">
    <property type="match status" value="1"/>
</dbReference>
<reference evidence="10" key="1">
    <citation type="submission" date="2013-12" db="EMBL/GenBank/DDBJ databases">
        <authorList>
            <person name="Genoscope - CEA"/>
        </authorList>
    </citation>
    <scope>NUCLEOTIDE SEQUENCE</scope>
    <source>
        <strain evidence="10">CBS 1993</strain>
    </source>
</reference>
<comment type="subcellular location">
    <subcellularLocation>
        <location evidence="1 8">Nucleus</location>
    </subcellularLocation>
</comment>
<dbReference type="HOGENOM" id="CLU_065214_0_0_1"/>
<dbReference type="AlphaFoldDB" id="W6MKF1"/>
<dbReference type="GO" id="GO:0070847">
    <property type="term" value="C:core mediator complex"/>
    <property type="evidence" value="ECO:0007669"/>
    <property type="project" value="TreeGrafter"/>
</dbReference>
<evidence type="ECO:0000256" key="3">
    <source>
        <dbReference type="ARBA" id="ARBA00020631"/>
    </source>
</evidence>
<feature type="coiled-coil region" evidence="9">
    <location>
        <begin position="216"/>
        <end position="250"/>
    </location>
</feature>
<comment type="subunit">
    <text evidence="8">Component of the Mediator complex.</text>
</comment>
<dbReference type="RefSeq" id="XP_022457164.1">
    <property type="nucleotide sequence ID" value="XM_022605724.1"/>
</dbReference>
<accession>W6MKF1</accession>
<proteinExistence type="inferred from homology"/>
<dbReference type="STRING" id="1382522.W6MKF1"/>
<dbReference type="EMBL" id="HG793125">
    <property type="protein sequence ID" value="CDK25152.1"/>
    <property type="molecule type" value="Genomic_DNA"/>
</dbReference>
<organism evidence="10 11">
    <name type="scientific">Kuraishia capsulata CBS 1993</name>
    <dbReference type="NCBI Taxonomy" id="1382522"/>
    <lineage>
        <taxon>Eukaryota</taxon>
        <taxon>Fungi</taxon>
        <taxon>Dikarya</taxon>
        <taxon>Ascomycota</taxon>
        <taxon>Saccharomycotina</taxon>
        <taxon>Pichiomycetes</taxon>
        <taxon>Pichiales</taxon>
        <taxon>Pichiaceae</taxon>
        <taxon>Kuraishia</taxon>
    </lineage>
</organism>
<evidence type="ECO:0000256" key="9">
    <source>
        <dbReference type="SAM" id="Coils"/>
    </source>
</evidence>
<evidence type="ECO:0000256" key="2">
    <source>
        <dbReference type="ARBA" id="ARBA00009994"/>
    </source>
</evidence>
<evidence type="ECO:0000313" key="11">
    <source>
        <dbReference type="Proteomes" id="UP000019384"/>
    </source>
</evidence>
<name>W6MKF1_9ASCO</name>
<dbReference type="InterPro" id="IPR009244">
    <property type="entry name" value="Mediatior_Med7"/>
</dbReference>
<keyword evidence="5 8" id="KW-0010">Activator</keyword>
<dbReference type="InterPro" id="IPR037212">
    <property type="entry name" value="Med7/Med21-like"/>
</dbReference>
<sequence length="297" mass="33913">MSCVNKIFTRKYTTFIGSLLSARSEELWCVSIPRQVVLLVCIPMEEDTSVISALYPPPPPYVKCFTDENVGRLRSLLKENGGDLERLDVENTELQFLVPPQQPSGPSYRSFGDIWNFKDKFMTLEDAGIPQLYDGGSTGNGAGDDGEDEEIFTRERIDELKKLAKSLLLNFLELLGIFAKNPEYAKEKISQIRILLINLHHLLNSYRLHQSREILILKIEEKISQDTEEIENIEEVCRSVEEKIRTLVRDRIDSKVKATDGDVDMDEVLPEQTKEQIRELEKQAVKDILANEGNDSH</sequence>
<dbReference type="GO" id="GO:0003712">
    <property type="term" value="F:transcription coregulator activity"/>
    <property type="evidence" value="ECO:0007669"/>
    <property type="project" value="InterPro"/>
</dbReference>
<dbReference type="Pfam" id="PF05983">
    <property type="entry name" value="Med7"/>
    <property type="match status" value="1"/>
</dbReference>
<keyword evidence="9" id="KW-0175">Coiled coil</keyword>
<evidence type="ECO:0000313" key="10">
    <source>
        <dbReference type="EMBL" id="CDK25152.1"/>
    </source>
</evidence>
<evidence type="ECO:0000256" key="5">
    <source>
        <dbReference type="ARBA" id="ARBA00023159"/>
    </source>
</evidence>
<dbReference type="GeneID" id="34518552"/>
<dbReference type="GO" id="GO:0016592">
    <property type="term" value="C:mediator complex"/>
    <property type="evidence" value="ECO:0007669"/>
    <property type="project" value="InterPro"/>
</dbReference>
<dbReference type="Gene3D" id="6.10.140.1520">
    <property type="match status" value="1"/>
</dbReference>
<evidence type="ECO:0000256" key="4">
    <source>
        <dbReference type="ARBA" id="ARBA00023015"/>
    </source>
</evidence>
<dbReference type="Proteomes" id="UP000019384">
    <property type="component" value="Unassembled WGS sequence"/>
</dbReference>
<evidence type="ECO:0000256" key="8">
    <source>
        <dbReference type="RuleBase" id="RU364060"/>
    </source>
</evidence>
<dbReference type="PANTHER" id="PTHR21428">
    <property type="entry name" value="MEDIATOR OF RNA POLYMERASE II TRANSCRIPTION SUBUNIT 7"/>
    <property type="match status" value="1"/>
</dbReference>
<evidence type="ECO:0000256" key="7">
    <source>
        <dbReference type="ARBA" id="ARBA00023242"/>
    </source>
</evidence>
<keyword evidence="6 8" id="KW-0804">Transcription</keyword>
<dbReference type="InterPro" id="IPR044888">
    <property type="entry name" value="Mediatior_Med7_sf"/>
</dbReference>
<dbReference type="SUPFAM" id="SSF140718">
    <property type="entry name" value="Mediator hinge subcomplex-like"/>
    <property type="match status" value="1"/>
</dbReference>
<reference evidence="10" key="2">
    <citation type="submission" date="2014-02" db="EMBL/GenBank/DDBJ databases">
        <title>Complete DNA sequence of /Kuraishia capsulata/ illustrates novel genomic features among budding yeasts (/Saccharomycotina/).</title>
        <authorList>
            <person name="Morales L."/>
            <person name="Noel B."/>
            <person name="Porcel B."/>
            <person name="Marcet-Houben M."/>
            <person name="Hullo M-F."/>
            <person name="Sacerdot C."/>
            <person name="Tekaia F."/>
            <person name="Leh-Louis V."/>
            <person name="Despons L."/>
            <person name="Khanna V."/>
            <person name="Aury J-M."/>
            <person name="Barbe V."/>
            <person name="Couloux A."/>
            <person name="Labadie K."/>
            <person name="Pelletier E."/>
            <person name="Souciet J-L."/>
            <person name="Boekhout T."/>
            <person name="Gabaldon T."/>
            <person name="Wincker P."/>
            <person name="Dujon B."/>
        </authorList>
    </citation>
    <scope>NUCLEOTIDE SEQUENCE</scope>
    <source>
        <strain evidence="10">CBS 1993</strain>
    </source>
</reference>
<dbReference type="GO" id="GO:0006357">
    <property type="term" value="P:regulation of transcription by RNA polymerase II"/>
    <property type="evidence" value="ECO:0007669"/>
    <property type="project" value="InterPro"/>
</dbReference>
<dbReference type="PANTHER" id="PTHR21428:SF11">
    <property type="entry name" value="MEDIATOR OF RNA POLYMERASE II TRANSCRIPTION SUBUNIT 7"/>
    <property type="match status" value="1"/>
</dbReference>
<protein>
    <recommendedName>
        <fullName evidence="3 8">Mediator of RNA polymerase II transcription subunit 7</fullName>
    </recommendedName>
</protein>
<keyword evidence="4 8" id="KW-0805">Transcription regulation</keyword>
<keyword evidence="11" id="KW-1185">Reference proteome</keyword>
<evidence type="ECO:0000256" key="1">
    <source>
        <dbReference type="ARBA" id="ARBA00004123"/>
    </source>
</evidence>
<evidence type="ECO:0000256" key="6">
    <source>
        <dbReference type="ARBA" id="ARBA00023163"/>
    </source>
</evidence>
<comment type="function">
    <text evidence="8">Component of the Mediator complex, a coactivator involved in the regulated transcription of nearly all RNA polymerase II-dependent genes. Mediator functions as a bridge to convey information from gene-specific regulatory proteins to the basal RNA polymerase II transcription machinery.</text>
</comment>